<comment type="catalytic activity">
    <reaction evidence="6 8">
        <text>[(1-&gt;4)-alpha-D-galacturonosyl methyl ester](n) + n H2O = [(1-&gt;4)-alpha-D-galacturonosyl](n) + n methanol + n H(+)</text>
        <dbReference type="Rhea" id="RHEA:22380"/>
        <dbReference type="Rhea" id="RHEA-COMP:14570"/>
        <dbReference type="Rhea" id="RHEA-COMP:14573"/>
        <dbReference type="ChEBI" id="CHEBI:15377"/>
        <dbReference type="ChEBI" id="CHEBI:15378"/>
        <dbReference type="ChEBI" id="CHEBI:17790"/>
        <dbReference type="ChEBI" id="CHEBI:140522"/>
        <dbReference type="ChEBI" id="CHEBI:140523"/>
        <dbReference type="EC" id="3.1.1.11"/>
    </reaction>
</comment>
<evidence type="ECO:0000256" key="6">
    <source>
        <dbReference type="ARBA" id="ARBA00047928"/>
    </source>
</evidence>
<dbReference type="AlphaFoldDB" id="A0ABD1F2T4"/>
<dbReference type="InterPro" id="IPR011050">
    <property type="entry name" value="Pectin_lyase_fold/virulence"/>
</dbReference>
<dbReference type="Proteomes" id="UP001566132">
    <property type="component" value="Unassembled WGS sequence"/>
</dbReference>
<comment type="pathway">
    <text evidence="1 8">Glycan metabolism; pectin degradation; 2-dehydro-3-deoxy-D-gluconate from pectin: step 1/5.</text>
</comment>
<protein>
    <recommendedName>
        <fullName evidence="3 8">Pectinesterase</fullName>
        <ecNumber evidence="3 8">3.1.1.11</ecNumber>
    </recommendedName>
</protein>
<dbReference type="GO" id="GO:0045490">
    <property type="term" value="P:pectin catabolic process"/>
    <property type="evidence" value="ECO:0007669"/>
    <property type="project" value="UniProtKB-UniRule"/>
</dbReference>
<dbReference type="InterPro" id="IPR033131">
    <property type="entry name" value="Pectinesterase_Asp_AS"/>
</dbReference>
<keyword evidence="11" id="KW-1185">Reference proteome</keyword>
<feature type="domain" description="Pectinesterase catalytic" evidence="9">
    <location>
        <begin position="167"/>
        <end position="319"/>
    </location>
</feature>
<comment type="caution">
    <text evidence="10">The sequence shown here is derived from an EMBL/GenBank/DDBJ whole genome shotgun (WGS) entry which is preliminary data.</text>
</comment>
<dbReference type="EC" id="3.1.1.11" evidence="3 8"/>
<evidence type="ECO:0000256" key="5">
    <source>
        <dbReference type="ARBA" id="ARBA00023085"/>
    </source>
</evidence>
<keyword evidence="4 8" id="KW-0378">Hydrolase</keyword>
<feature type="signal peptide" evidence="8">
    <location>
        <begin position="1"/>
        <end position="19"/>
    </location>
</feature>
<keyword evidence="8" id="KW-0732">Signal</keyword>
<evidence type="ECO:0000313" key="11">
    <source>
        <dbReference type="Proteomes" id="UP001566132"/>
    </source>
</evidence>
<evidence type="ECO:0000256" key="3">
    <source>
        <dbReference type="ARBA" id="ARBA00013229"/>
    </source>
</evidence>
<dbReference type="InterPro" id="IPR000070">
    <property type="entry name" value="Pectinesterase_cat"/>
</dbReference>
<dbReference type="PANTHER" id="PTHR31321:SF57">
    <property type="entry name" value="PECTINESTERASE 53-RELATED"/>
    <property type="match status" value="1"/>
</dbReference>
<feature type="chain" id="PRO_5044532354" description="Pectinesterase" evidence="8">
    <location>
        <begin position="20"/>
        <end position="392"/>
    </location>
</feature>
<dbReference type="PANTHER" id="PTHR31321">
    <property type="entry name" value="ACYL-COA THIOESTER HYDROLASE YBHC-RELATED"/>
    <property type="match status" value="1"/>
</dbReference>
<dbReference type="GO" id="GO:0042545">
    <property type="term" value="P:cell wall modification"/>
    <property type="evidence" value="ECO:0007669"/>
    <property type="project" value="UniProtKB-UniRule"/>
</dbReference>
<dbReference type="Gene3D" id="2.160.20.10">
    <property type="entry name" value="Single-stranded right-handed beta-helix, Pectin lyase-like"/>
    <property type="match status" value="1"/>
</dbReference>
<gene>
    <name evidence="10" type="ORF">ABEB36_004275</name>
</gene>
<proteinExistence type="inferred from homology"/>
<evidence type="ECO:0000256" key="1">
    <source>
        <dbReference type="ARBA" id="ARBA00005184"/>
    </source>
</evidence>
<evidence type="ECO:0000256" key="2">
    <source>
        <dbReference type="ARBA" id="ARBA00008891"/>
    </source>
</evidence>
<evidence type="ECO:0000256" key="7">
    <source>
        <dbReference type="PROSITE-ProRule" id="PRU10040"/>
    </source>
</evidence>
<organism evidence="10 11">
    <name type="scientific">Hypothenemus hampei</name>
    <name type="common">Coffee berry borer</name>
    <dbReference type="NCBI Taxonomy" id="57062"/>
    <lineage>
        <taxon>Eukaryota</taxon>
        <taxon>Metazoa</taxon>
        <taxon>Ecdysozoa</taxon>
        <taxon>Arthropoda</taxon>
        <taxon>Hexapoda</taxon>
        <taxon>Insecta</taxon>
        <taxon>Pterygota</taxon>
        <taxon>Neoptera</taxon>
        <taxon>Endopterygota</taxon>
        <taxon>Coleoptera</taxon>
        <taxon>Polyphaga</taxon>
        <taxon>Cucujiformia</taxon>
        <taxon>Curculionidae</taxon>
        <taxon>Scolytinae</taxon>
        <taxon>Hypothenemus</taxon>
    </lineage>
</organism>
<evidence type="ECO:0000259" key="9">
    <source>
        <dbReference type="Pfam" id="PF01095"/>
    </source>
</evidence>
<keyword evidence="5 8" id="KW-0063">Aspartyl esterase</keyword>
<sequence>MGLLAPIFAISLAVVVVSGSHQSYPGTSSRPILSDSEANTLSESNYFQGWSPSAINVPSKGDYVVGSGQTYTDIQAAVNAAIKAGGSTRKYIQIMPGTYAQTVYIKGSVPLTIYGSGSSPTDVKIELTQGADLSTSSYVNQVNPSGSRYKDGDPAYSTYSDCASQSSGTIGTTCSSIFWIMSDNVEVYNLQVRNKYASSSQGQSVALKTDADKITISNVYLISYQDTLYLGSGKQGVVQRVYVDNTHIQGDVDFVFGGGTGVFNKVAFTAVSDRHPSGAVIFAPSTHPTNSYGFFVINSVITGDSGFLSSKKVSLARAWDAGVSTGGYVAGTSPNGQLEIRSTRIDGVINADAPYTTATSNRAYSGNAGTSRNLNDNNYNRFWEYNNSGDGA</sequence>
<evidence type="ECO:0000256" key="4">
    <source>
        <dbReference type="ARBA" id="ARBA00022801"/>
    </source>
</evidence>
<feature type="active site" evidence="7">
    <location>
        <position position="253"/>
    </location>
</feature>
<dbReference type="EMBL" id="JBDJPC010000003">
    <property type="protein sequence ID" value="KAL1509562.1"/>
    <property type="molecule type" value="Genomic_DNA"/>
</dbReference>
<dbReference type="SUPFAM" id="SSF51126">
    <property type="entry name" value="Pectin lyase-like"/>
    <property type="match status" value="1"/>
</dbReference>
<dbReference type="InterPro" id="IPR012334">
    <property type="entry name" value="Pectin_lyas_fold"/>
</dbReference>
<comment type="similarity">
    <text evidence="2">Belongs to the pectinesterase family.</text>
</comment>
<dbReference type="Pfam" id="PF01095">
    <property type="entry name" value="Pectinesterase"/>
    <property type="match status" value="1"/>
</dbReference>
<name>A0ABD1F2T4_HYPHA</name>
<evidence type="ECO:0000313" key="10">
    <source>
        <dbReference type="EMBL" id="KAL1509562.1"/>
    </source>
</evidence>
<dbReference type="PROSITE" id="PS00503">
    <property type="entry name" value="PECTINESTERASE_2"/>
    <property type="match status" value="1"/>
</dbReference>
<reference evidence="10 11" key="1">
    <citation type="submission" date="2024-05" db="EMBL/GenBank/DDBJ databases">
        <title>Genetic variation in Jamaican populations of the coffee berry borer (Hypothenemus hampei).</title>
        <authorList>
            <person name="Errbii M."/>
            <person name="Myrie A."/>
        </authorList>
    </citation>
    <scope>NUCLEOTIDE SEQUENCE [LARGE SCALE GENOMIC DNA]</scope>
    <source>
        <strain evidence="10">JA-Hopewell-2020-01-JO</strain>
        <tissue evidence="10">Whole body</tissue>
    </source>
</reference>
<dbReference type="GO" id="GO:0030599">
    <property type="term" value="F:pectinesterase activity"/>
    <property type="evidence" value="ECO:0007669"/>
    <property type="project" value="UniProtKB-UniRule"/>
</dbReference>
<accession>A0ABD1F2T4</accession>
<evidence type="ECO:0000256" key="8">
    <source>
        <dbReference type="RuleBase" id="RU000589"/>
    </source>
</evidence>